<keyword evidence="1 9" id="KW-0547">Nucleotide-binding</keyword>
<comment type="catalytic activity">
    <reaction evidence="6">
        <text>Couples ATP hydrolysis with the unwinding of duplex DNA by translocating in the 3'-5' direction.</text>
        <dbReference type="EC" id="5.6.2.4"/>
    </reaction>
</comment>
<keyword evidence="13" id="KW-1185">Reference proteome</keyword>
<dbReference type="PANTHER" id="PTHR11070:SF45">
    <property type="entry name" value="DNA 3'-5' HELICASE"/>
    <property type="match status" value="1"/>
</dbReference>
<dbReference type="GO" id="GO:0000725">
    <property type="term" value="P:recombinational repair"/>
    <property type="evidence" value="ECO:0007669"/>
    <property type="project" value="TreeGrafter"/>
</dbReference>
<dbReference type="InterPro" id="IPR035093">
    <property type="entry name" value="RelE/ParE_toxin_dom_sf"/>
</dbReference>
<dbReference type="PATRIC" id="fig|146537.3.peg.868"/>
<keyword evidence="4 9" id="KW-0067">ATP-binding</keyword>
<dbReference type="GO" id="GO:0003677">
    <property type="term" value="F:DNA binding"/>
    <property type="evidence" value="ECO:0007669"/>
    <property type="project" value="InterPro"/>
</dbReference>
<dbReference type="SUPFAM" id="SSF52540">
    <property type="entry name" value="P-loop containing nucleoside triphosphate hydrolases"/>
    <property type="match status" value="1"/>
</dbReference>
<dbReference type="EMBL" id="DF968202">
    <property type="protein sequence ID" value="GAP46089.1"/>
    <property type="molecule type" value="Genomic_DNA"/>
</dbReference>
<evidence type="ECO:0000256" key="6">
    <source>
        <dbReference type="ARBA" id="ARBA00034617"/>
    </source>
</evidence>
<dbReference type="PROSITE" id="PS51198">
    <property type="entry name" value="UVRD_HELICASE_ATP_BIND"/>
    <property type="match status" value="1"/>
</dbReference>
<evidence type="ECO:0000256" key="3">
    <source>
        <dbReference type="ARBA" id="ARBA00022806"/>
    </source>
</evidence>
<dbReference type="SUPFAM" id="SSF143011">
    <property type="entry name" value="RelE-like"/>
    <property type="match status" value="1"/>
</dbReference>
<evidence type="ECO:0000259" key="11">
    <source>
        <dbReference type="PROSITE" id="PS51198"/>
    </source>
</evidence>
<dbReference type="Proteomes" id="UP000053859">
    <property type="component" value="Unassembled WGS sequence"/>
</dbReference>
<dbReference type="Gene3D" id="3.30.2310.20">
    <property type="entry name" value="RelE-like"/>
    <property type="match status" value="1"/>
</dbReference>
<evidence type="ECO:0000313" key="12">
    <source>
        <dbReference type="EMBL" id="GAP46089.1"/>
    </source>
</evidence>
<evidence type="ECO:0000256" key="5">
    <source>
        <dbReference type="ARBA" id="ARBA00023235"/>
    </source>
</evidence>
<evidence type="ECO:0000256" key="2">
    <source>
        <dbReference type="ARBA" id="ARBA00022801"/>
    </source>
</evidence>
<evidence type="ECO:0000256" key="10">
    <source>
        <dbReference type="SAM" id="MobiDB-lite"/>
    </source>
</evidence>
<keyword evidence="2 9" id="KW-0378">Hydrolase</keyword>
<evidence type="ECO:0000256" key="1">
    <source>
        <dbReference type="ARBA" id="ARBA00022741"/>
    </source>
</evidence>
<comment type="catalytic activity">
    <reaction evidence="8">
        <text>ATP + H2O = ADP + phosphate + H(+)</text>
        <dbReference type="Rhea" id="RHEA:13065"/>
        <dbReference type="ChEBI" id="CHEBI:15377"/>
        <dbReference type="ChEBI" id="CHEBI:15378"/>
        <dbReference type="ChEBI" id="CHEBI:30616"/>
        <dbReference type="ChEBI" id="CHEBI:43474"/>
        <dbReference type="ChEBI" id="CHEBI:456216"/>
        <dbReference type="EC" id="5.6.2.4"/>
    </reaction>
</comment>
<keyword evidence="3 9" id="KW-0347">Helicase</keyword>
<dbReference type="Gene3D" id="3.40.50.300">
    <property type="entry name" value="P-loop containing nucleotide triphosphate hydrolases"/>
    <property type="match status" value="3"/>
</dbReference>
<dbReference type="InterPro" id="IPR014016">
    <property type="entry name" value="UvrD-like_ATP-bd"/>
</dbReference>
<proteinExistence type="predicted"/>
<evidence type="ECO:0000256" key="4">
    <source>
        <dbReference type="ARBA" id="ARBA00022840"/>
    </source>
</evidence>
<evidence type="ECO:0000256" key="7">
    <source>
        <dbReference type="ARBA" id="ARBA00034808"/>
    </source>
</evidence>
<feature type="binding site" evidence="9">
    <location>
        <begin position="290"/>
        <end position="297"/>
    </location>
    <ligand>
        <name>ATP</name>
        <dbReference type="ChEBI" id="CHEBI:30616"/>
    </ligand>
</feature>
<evidence type="ECO:0000256" key="9">
    <source>
        <dbReference type="PROSITE-ProRule" id="PRU00560"/>
    </source>
</evidence>
<gene>
    <name evidence="12" type="ORF">SAZU_0824</name>
</gene>
<dbReference type="EC" id="5.6.2.4" evidence="7"/>
<dbReference type="PANTHER" id="PTHR11070">
    <property type="entry name" value="UVRD / RECB / PCRA DNA HELICASE FAMILY MEMBER"/>
    <property type="match status" value="1"/>
</dbReference>
<keyword evidence="5" id="KW-0413">Isomerase</keyword>
<feature type="region of interest" description="Disordered" evidence="10">
    <location>
        <begin position="129"/>
        <end position="158"/>
    </location>
</feature>
<protein>
    <recommendedName>
        <fullName evidence="7">DNA 3'-5' helicase</fullName>
        <ecNumber evidence="7">5.6.2.4</ecNumber>
    </recommendedName>
</protein>
<dbReference type="InterPro" id="IPR000212">
    <property type="entry name" value="DNA_helicase_UvrD/REP"/>
</dbReference>
<dbReference type="Pfam" id="PF00580">
    <property type="entry name" value="UvrD-helicase"/>
    <property type="match status" value="1"/>
</dbReference>
<reference evidence="12" key="1">
    <citation type="journal article" date="2015" name="Genome Announc.">
        <title>Draft Genome Sequence of Thiostrepton-Producing Streptomyces azureus ATCC 14921.</title>
        <authorList>
            <person name="Sakihara K."/>
            <person name="Maeda J."/>
            <person name="Tashiro K."/>
            <person name="Fujino Y."/>
            <person name="Kuhara S."/>
            <person name="Ohshima T."/>
            <person name="Ogata S."/>
            <person name="Doi K."/>
        </authorList>
    </citation>
    <scope>NUCLEOTIDE SEQUENCE [LARGE SCALE GENOMIC DNA]</scope>
    <source>
        <strain evidence="12">ATCC14921</strain>
    </source>
</reference>
<dbReference type="Pfam" id="PF13361">
    <property type="entry name" value="UvrD_C"/>
    <property type="match status" value="1"/>
</dbReference>
<evidence type="ECO:0000256" key="8">
    <source>
        <dbReference type="ARBA" id="ARBA00048988"/>
    </source>
</evidence>
<feature type="domain" description="UvrD-like helicase ATP-binding" evidence="11">
    <location>
        <begin position="269"/>
        <end position="577"/>
    </location>
</feature>
<dbReference type="GO" id="GO:0016887">
    <property type="term" value="F:ATP hydrolysis activity"/>
    <property type="evidence" value="ECO:0007669"/>
    <property type="project" value="RHEA"/>
</dbReference>
<dbReference type="InterPro" id="IPR014017">
    <property type="entry name" value="DNA_helicase_UvrD-like_C"/>
</dbReference>
<sequence>MTARLSLYQKAEQELYKLDRSVKAKFYDFSHRFRENPHSNGLQLKALKGDSQIFSARIDDSYRALLTRTGTDEQGDESWLVIAVRHRRDVYEQLSVAINRVSGEIEFVDLSVVGESALRRAGIRLTPAEPDATSVAEAETAPASGSDAQPEAEPAAPVSPLLAGHSRQLLRELGVAEPLIDLALTLTDTADLDRLVAGAPLLSQDVLYGLAAGMSADEVRAEITAAVASADQIDLGDFGAALARTTVTTIDDALQKVLENGDFQAWKVFLHPTQARLVDRDYNGPARVSGGPGTGKTIVALHRIHHLVRQLKPGRDKPILLTTFTKNLTADLRARLTNLIGDPDLLARVEIAHIDELAYKVVSENSLSGRVKRRVDDRTALAELRTVLAEFDQQESWEPEYLIEEWEQVILGQSVATRTAYFQTRRAGRGRPLTRPERAAVWKILDEFTARLDKKDIETWGQAAERAARYEMERATHIQARQAYKDQVGGRDLIHRDAEASMSDLKYRYKHIVVDEAQDLRAAHWKMLRAMVAPGDNDMFIAGDTHQRVYDNHVSLGSLGINVRGRSARLSLSYRTTKEILARALTVMSGETYDDLDDGTDTLSGYRSVMHGPVPELSGYTTWEEELDGLASTLRAWRDELAAVENGAARDLRGLIAVAVPDRDKVSQVIYHLATKAGLGYAQLTSDGPRGDGEIHVGTMPRFKGLEYQRLVIVGASDRLVPRMDSIDRYRTEDPTRYRRELRKARSMLFVAATRARDALTITWHGDPSPFLTEPVTERN</sequence>
<name>A0A0K8PFB3_STRAJ</name>
<dbReference type="GO" id="GO:0005829">
    <property type="term" value="C:cytosol"/>
    <property type="evidence" value="ECO:0007669"/>
    <property type="project" value="TreeGrafter"/>
</dbReference>
<dbReference type="InterPro" id="IPR027417">
    <property type="entry name" value="P-loop_NTPase"/>
</dbReference>
<accession>A0A0K8PFB3</accession>
<dbReference type="RefSeq" id="WP_059414974.1">
    <property type="nucleotide sequence ID" value="NZ_DF968202.1"/>
</dbReference>
<organism evidence="12 13">
    <name type="scientific">Streptomyces azureus</name>
    <dbReference type="NCBI Taxonomy" id="146537"/>
    <lineage>
        <taxon>Bacteria</taxon>
        <taxon>Bacillati</taxon>
        <taxon>Actinomycetota</taxon>
        <taxon>Actinomycetes</taxon>
        <taxon>Kitasatosporales</taxon>
        <taxon>Streptomycetaceae</taxon>
        <taxon>Streptomyces</taxon>
    </lineage>
</organism>
<dbReference type="AlphaFoldDB" id="A0A0K8PFB3"/>
<evidence type="ECO:0000313" key="13">
    <source>
        <dbReference type="Proteomes" id="UP000053859"/>
    </source>
</evidence>
<dbReference type="GO" id="GO:0005524">
    <property type="term" value="F:ATP binding"/>
    <property type="evidence" value="ECO:0007669"/>
    <property type="project" value="UniProtKB-UniRule"/>
</dbReference>
<dbReference type="OrthoDB" id="3196525at2"/>
<dbReference type="GO" id="GO:0043138">
    <property type="term" value="F:3'-5' DNA helicase activity"/>
    <property type="evidence" value="ECO:0007669"/>
    <property type="project" value="UniProtKB-EC"/>
</dbReference>